<feature type="transmembrane region" description="Helical" evidence="2">
    <location>
        <begin position="60"/>
        <end position="82"/>
    </location>
</feature>
<dbReference type="Proteomes" id="UP001221757">
    <property type="component" value="Unassembled WGS sequence"/>
</dbReference>
<organism evidence="3 4">
    <name type="scientific">Mycena rosella</name>
    <name type="common">Pink bonnet</name>
    <name type="synonym">Agaricus rosellus</name>
    <dbReference type="NCBI Taxonomy" id="1033263"/>
    <lineage>
        <taxon>Eukaryota</taxon>
        <taxon>Fungi</taxon>
        <taxon>Dikarya</taxon>
        <taxon>Basidiomycota</taxon>
        <taxon>Agaricomycotina</taxon>
        <taxon>Agaricomycetes</taxon>
        <taxon>Agaricomycetidae</taxon>
        <taxon>Agaricales</taxon>
        <taxon>Marasmiineae</taxon>
        <taxon>Mycenaceae</taxon>
        <taxon>Mycena</taxon>
    </lineage>
</organism>
<name>A0AAD7GQS4_MYCRO</name>
<evidence type="ECO:0000256" key="1">
    <source>
        <dbReference type="SAM" id="MobiDB-lite"/>
    </source>
</evidence>
<keyword evidence="4" id="KW-1185">Reference proteome</keyword>
<gene>
    <name evidence="3" type="ORF">B0H17DRAFT_1194704</name>
</gene>
<sequence length="600" mass="65848">MANANAEQAAGFRLKSFQVLSFAAPLIWSVLLFLLLDSVPHRQLVTLFNGYKYIGTMQICVVRILQESGIFFALLSLLSLGFGQGLYALDASDGKAESGAAIVNVLVQALPQSPNYGKFSGSTAGLMLYYLCVLATWGVITCLILPKILISLFSSAYSDVVDDAEAQYLTFFVSKTISMIRAPDSYVYPAPVLWIIQNITMCAIKARPNKVVDQRLPHITIQMPIYKESLETVLAPFIELTIFINDDGLWLLPVPDRDERLAFYTNHNTGWVARPKHNDSAGGFRRARAVTQGNTWICSGLGNSSATPMLAELSMGFPGSGSGAFELGIPMPHWMSLALNGMGDGRSYSGAGIIGSMGAELGGVGEDLEERALGLAIEEMYETGRKYRPWAANGKDVRLGEYILIDCLRDTARKMTECPTVAILQHESDVIQVAHHYVQNSISCFTRQLLCWCYELLRAPTSSYAALPAATSCYATPTPLYEPLRTATNRYQLLRRSTNPYEPLRQSYELLRAPTPLYEPLRRSYAALPAATNRVAVAACYPSRLRAATRLLPEPATRLLVAGYQLLLSATRLLWSATEGGPTLPPYHPTGRSGALQSDR</sequence>
<comment type="caution">
    <text evidence="3">The sequence shown here is derived from an EMBL/GenBank/DDBJ whole genome shotgun (WGS) entry which is preliminary data.</text>
</comment>
<dbReference type="PANTHER" id="PTHR35408:SF3">
    <property type="entry name" value="GLYCOSYLTRANSFERASE 2-LIKE DOMAIN-CONTAINING PROTEIN"/>
    <property type="match status" value="1"/>
</dbReference>
<dbReference type="AlphaFoldDB" id="A0AAD7GQS4"/>
<feature type="transmembrane region" description="Helical" evidence="2">
    <location>
        <begin position="20"/>
        <end position="39"/>
    </location>
</feature>
<reference evidence="3" key="1">
    <citation type="submission" date="2023-03" db="EMBL/GenBank/DDBJ databases">
        <title>Massive genome expansion in bonnet fungi (Mycena s.s.) driven by repeated elements and novel gene families across ecological guilds.</title>
        <authorList>
            <consortium name="Lawrence Berkeley National Laboratory"/>
            <person name="Harder C.B."/>
            <person name="Miyauchi S."/>
            <person name="Viragh M."/>
            <person name="Kuo A."/>
            <person name="Thoen E."/>
            <person name="Andreopoulos B."/>
            <person name="Lu D."/>
            <person name="Skrede I."/>
            <person name="Drula E."/>
            <person name="Henrissat B."/>
            <person name="Morin E."/>
            <person name="Kohler A."/>
            <person name="Barry K."/>
            <person name="LaButti K."/>
            <person name="Morin E."/>
            <person name="Salamov A."/>
            <person name="Lipzen A."/>
            <person name="Mereny Z."/>
            <person name="Hegedus B."/>
            <person name="Baldrian P."/>
            <person name="Stursova M."/>
            <person name="Weitz H."/>
            <person name="Taylor A."/>
            <person name="Grigoriev I.V."/>
            <person name="Nagy L.G."/>
            <person name="Martin F."/>
            <person name="Kauserud H."/>
        </authorList>
    </citation>
    <scope>NUCLEOTIDE SEQUENCE</scope>
    <source>
        <strain evidence="3">CBHHK067</strain>
    </source>
</reference>
<evidence type="ECO:0000256" key="2">
    <source>
        <dbReference type="SAM" id="Phobius"/>
    </source>
</evidence>
<evidence type="ECO:0000313" key="4">
    <source>
        <dbReference type="Proteomes" id="UP001221757"/>
    </source>
</evidence>
<evidence type="ECO:0000313" key="3">
    <source>
        <dbReference type="EMBL" id="KAJ7702184.1"/>
    </source>
</evidence>
<feature type="transmembrane region" description="Helical" evidence="2">
    <location>
        <begin position="127"/>
        <end position="145"/>
    </location>
</feature>
<accession>A0AAD7GQS4</accession>
<dbReference type="PANTHER" id="PTHR35408">
    <property type="entry name" value="CHROMOSOME 15, WHOLE GENOME SHOTGUN SEQUENCE"/>
    <property type="match status" value="1"/>
</dbReference>
<dbReference type="EMBL" id="JARKIE010000015">
    <property type="protein sequence ID" value="KAJ7702184.1"/>
    <property type="molecule type" value="Genomic_DNA"/>
</dbReference>
<feature type="region of interest" description="Disordered" evidence="1">
    <location>
        <begin position="579"/>
        <end position="600"/>
    </location>
</feature>
<proteinExistence type="predicted"/>
<keyword evidence="2" id="KW-0472">Membrane</keyword>
<protein>
    <submittedName>
        <fullName evidence="3">Uncharacterized protein</fullName>
    </submittedName>
</protein>
<keyword evidence="2" id="KW-1133">Transmembrane helix</keyword>
<keyword evidence="2" id="KW-0812">Transmembrane</keyword>